<evidence type="ECO:0000313" key="1">
    <source>
        <dbReference type="EMBL" id="KAH7977349.1"/>
    </source>
</evidence>
<gene>
    <name evidence="1" type="ORF">HPB49_000785</name>
</gene>
<comment type="caution">
    <text evidence="1">The sequence shown here is derived from an EMBL/GenBank/DDBJ whole genome shotgun (WGS) entry which is preliminary data.</text>
</comment>
<accession>A0ACB8DSN7</accession>
<evidence type="ECO:0000313" key="2">
    <source>
        <dbReference type="Proteomes" id="UP000821865"/>
    </source>
</evidence>
<organism evidence="1 2">
    <name type="scientific">Dermacentor silvarum</name>
    <name type="common">Tick</name>
    <dbReference type="NCBI Taxonomy" id="543639"/>
    <lineage>
        <taxon>Eukaryota</taxon>
        <taxon>Metazoa</taxon>
        <taxon>Ecdysozoa</taxon>
        <taxon>Arthropoda</taxon>
        <taxon>Chelicerata</taxon>
        <taxon>Arachnida</taxon>
        <taxon>Acari</taxon>
        <taxon>Parasitiformes</taxon>
        <taxon>Ixodida</taxon>
        <taxon>Ixodoidea</taxon>
        <taxon>Ixodidae</taxon>
        <taxon>Rhipicephalinae</taxon>
        <taxon>Dermacentor</taxon>
    </lineage>
</organism>
<dbReference type="Proteomes" id="UP000821865">
    <property type="component" value="Chromosome 1"/>
</dbReference>
<proteinExistence type="predicted"/>
<keyword evidence="2" id="KW-1185">Reference proteome</keyword>
<name>A0ACB8DSN7_DERSI</name>
<sequence>MPTRLCRPPNSLEKRSDFIKAVEVAPDKKEIRVHDRVVPEQIASKLFVFDKVFGPDEKQIDVYRAVMEPTIAEVMMGYNCTVFAPPNSLEKRSDFIKAVEVAPDKKEIRVHDRVVPEQIASKLFVFDKVFGPDEKQIDVYRAVMEPTIAEVMMGYNCTVFAYGQTGTVHIRETTADGEELLKTGKLNLVTSTSHSLRWVVS</sequence>
<dbReference type="EMBL" id="CM023470">
    <property type="protein sequence ID" value="KAH7977349.1"/>
    <property type="molecule type" value="Genomic_DNA"/>
</dbReference>
<protein>
    <submittedName>
        <fullName evidence="1">Uncharacterized protein</fullName>
    </submittedName>
</protein>
<reference evidence="1" key="1">
    <citation type="submission" date="2020-05" db="EMBL/GenBank/DDBJ databases">
        <title>Large-scale comparative analyses of tick genomes elucidate their genetic diversity and vector capacities.</title>
        <authorList>
            <person name="Jia N."/>
            <person name="Wang J."/>
            <person name="Shi W."/>
            <person name="Du L."/>
            <person name="Sun Y."/>
            <person name="Zhan W."/>
            <person name="Jiang J."/>
            <person name="Wang Q."/>
            <person name="Zhang B."/>
            <person name="Ji P."/>
            <person name="Sakyi L.B."/>
            <person name="Cui X."/>
            <person name="Yuan T."/>
            <person name="Jiang B."/>
            <person name="Yang W."/>
            <person name="Lam T.T.-Y."/>
            <person name="Chang Q."/>
            <person name="Ding S."/>
            <person name="Wang X."/>
            <person name="Zhu J."/>
            <person name="Ruan X."/>
            <person name="Zhao L."/>
            <person name="Wei J."/>
            <person name="Que T."/>
            <person name="Du C."/>
            <person name="Cheng J."/>
            <person name="Dai P."/>
            <person name="Han X."/>
            <person name="Huang E."/>
            <person name="Gao Y."/>
            <person name="Liu J."/>
            <person name="Shao H."/>
            <person name="Ye R."/>
            <person name="Li L."/>
            <person name="Wei W."/>
            <person name="Wang X."/>
            <person name="Wang C."/>
            <person name="Yang T."/>
            <person name="Huo Q."/>
            <person name="Li W."/>
            <person name="Guo W."/>
            <person name="Chen H."/>
            <person name="Zhou L."/>
            <person name="Ni X."/>
            <person name="Tian J."/>
            <person name="Zhou Y."/>
            <person name="Sheng Y."/>
            <person name="Liu T."/>
            <person name="Pan Y."/>
            <person name="Xia L."/>
            <person name="Li J."/>
            <person name="Zhao F."/>
            <person name="Cao W."/>
        </authorList>
    </citation>
    <scope>NUCLEOTIDE SEQUENCE</scope>
    <source>
        <strain evidence="1">Dsil-2018</strain>
    </source>
</reference>